<name>A0AAV7S928_PLEWA</name>
<dbReference type="AlphaFoldDB" id="A0AAV7S928"/>
<evidence type="ECO:0000313" key="3">
    <source>
        <dbReference type="Proteomes" id="UP001066276"/>
    </source>
</evidence>
<sequence length="142" mass="15229">MADWADAPSRNSDCLQVLRMPPRSYLPLLGVNHCAGVQFPPLGPLCRGTVPELGSVWLGGRPSEAQLDGLGEGNRKGGSRTGQEKLTVGEGVTGEIDQMLWIGVVGSSLKESDTPDEMHTNWTQRSICNAWLNGSWGEALAK</sequence>
<evidence type="ECO:0000313" key="2">
    <source>
        <dbReference type="EMBL" id="KAJ1160989.1"/>
    </source>
</evidence>
<evidence type="ECO:0000256" key="1">
    <source>
        <dbReference type="SAM" id="MobiDB-lite"/>
    </source>
</evidence>
<gene>
    <name evidence="2" type="ORF">NDU88_001478</name>
</gene>
<accession>A0AAV7S928</accession>
<feature type="region of interest" description="Disordered" evidence="1">
    <location>
        <begin position="64"/>
        <end position="83"/>
    </location>
</feature>
<dbReference type="EMBL" id="JANPWB010000008">
    <property type="protein sequence ID" value="KAJ1160989.1"/>
    <property type="molecule type" value="Genomic_DNA"/>
</dbReference>
<reference evidence="2" key="1">
    <citation type="journal article" date="2022" name="bioRxiv">
        <title>Sequencing and chromosome-scale assembly of the giantPleurodeles waltlgenome.</title>
        <authorList>
            <person name="Brown T."/>
            <person name="Elewa A."/>
            <person name="Iarovenko S."/>
            <person name="Subramanian E."/>
            <person name="Araus A.J."/>
            <person name="Petzold A."/>
            <person name="Susuki M."/>
            <person name="Suzuki K.-i.T."/>
            <person name="Hayashi T."/>
            <person name="Toyoda A."/>
            <person name="Oliveira C."/>
            <person name="Osipova E."/>
            <person name="Leigh N.D."/>
            <person name="Simon A."/>
            <person name="Yun M.H."/>
        </authorList>
    </citation>
    <scope>NUCLEOTIDE SEQUENCE</scope>
    <source>
        <strain evidence="2">20211129_DDA</strain>
        <tissue evidence="2">Liver</tissue>
    </source>
</reference>
<comment type="caution">
    <text evidence="2">The sequence shown here is derived from an EMBL/GenBank/DDBJ whole genome shotgun (WGS) entry which is preliminary data.</text>
</comment>
<proteinExistence type="predicted"/>
<dbReference type="Proteomes" id="UP001066276">
    <property type="component" value="Chromosome 4_2"/>
</dbReference>
<keyword evidence="3" id="KW-1185">Reference proteome</keyword>
<organism evidence="2 3">
    <name type="scientific">Pleurodeles waltl</name>
    <name type="common">Iberian ribbed newt</name>
    <dbReference type="NCBI Taxonomy" id="8319"/>
    <lineage>
        <taxon>Eukaryota</taxon>
        <taxon>Metazoa</taxon>
        <taxon>Chordata</taxon>
        <taxon>Craniata</taxon>
        <taxon>Vertebrata</taxon>
        <taxon>Euteleostomi</taxon>
        <taxon>Amphibia</taxon>
        <taxon>Batrachia</taxon>
        <taxon>Caudata</taxon>
        <taxon>Salamandroidea</taxon>
        <taxon>Salamandridae</taxon>
        <taxon>Pleurodelinae</taxon>
        <taxon>Pleurodeles</taxon>
    </lineage>
</organism>
<protein>
    <submittedName>
        <fullName evidence="2">Uncharacterized protein</fullName>
    </submittedName>
</protein>